<protein>
    <submittedName>
        <fullName evidence="4">2-hydroxyacid dehydrogenase</fullName>
    </submittedName>
</protein>
<evidence type="ECO:0000256" key="2">
    <source>
        <dbReference type="ARBA" id="ARBA00023027"/>
    </source>
</evidence>
<dbReference type="Pfam" id="PF02826">
    <property type="entry name" value="2-Hacid_dh_C"/>
    <property type="match status" value="1"/>
</dbReference>
<keyword evidence="5" id="KW-1185">Reference proteome</keyword>
<keyword evidence="2" id="KW-0520">NAD</keyword>
<dbReference type="EMBL" id="JBHSPC010000014">
    <property type="protein sequence ID" value="MFC5669487.1"/>
    <property type="molecule type" value="Genomic_DNA"/>
</dbReference>
<evidence type="ECO:0000313" key="5">
    <source>
        <dbReference type="Proteomes" id="UP001596183"/>
    </source>
</evidence>
<keyword evidence="1" id="KW-0560">Oxidoreductase</keyword>
<comment type="caution">
    <text evidence="4">The sequence shown here is derived from an EMBL/GenBank/DDBJ whole genome shotgun (WGS) entry which is preliminary data.</text>
</comment>
<name>A0ABW0XFV2_9ACTN</name>
<dbReference type="PANTHER" id="PTHR43333">
    <property type="entry name" value="2-HACID_DH_C DOMAIN-CONTAINING PROTEIN"/>
    <property type="match status" value="1"/>
</dbReference>
<dbReference type="InterPro" id="IPR036291">
    <property type="entry name" value="NAD(P)-bd_dom_sf"/>
</dbReference>
<gene>
    <name evidence="4" type="ORF">ACFP2V_04975</name>
</gene>
<dbReference type="Gene3D" id="3.40.50.720">
    <property type="entry name" value="NAD(P)-binding Rossmann-like Domain"/>
    <property type="match status" value="2"/>
</dbReference>
<dbReference type="InterPro" id="IPR006140">
    <property type="entry name" value="D-isomer_DH_NAD-bd"/>
</dbReference>
<evidence type="ECO:0000259" key="3">
    <source>
        <dbReference type="Pfam" id="PF02826"/>
    </source>
</evidence>
<accession>A0ABW0XFV2</accession>
<feature type="domain" description="D-isomer specific 2-hydroxyacid dehydrogenase NAD-binding" evidence="3">
    <location>
        <begin position="105"/>
        <end position="277"/>
    </location>
</feature>
<evidence type="ECO:0000256" key="1">
    <source>
        <dbReference type="ARBA" id="ARBA00023002"/>
    </source>
</evidence>
<reference evidence="5" key="1">
    <citation type="journal article" date="2019" name="Int. J. Syst. Evol. Microbiol.">
        <title>The Global Catalogue of Microorganisms (GCM) 10K type strain sequencing project: providing services to taxonomists for standard genome sequencing and annotation.</title>
        <authorList>
            <consortium name="The Broad Institute Genomics Platform"/>
            <consortium name="The Broad Institute Genome Sequencing Center for Infectious Disease"/>
            <person name="Wu L."/>
            <person name="Ma J."/>
        </authorList>
    </citation>
    <scope>NUCLEOTIDE SEQUENCE [LARGE SCALE GENOMIC DNA]</scope>
    <source>
        <strain evidence="5">JCM 13852</strain>
    </source>
</reference>
<proteinExistence type="predicted"/>
<dbReference type="RefSeq" id="WP_381205969.1">
    <property type="nucleotide sequence ID" value="NZ_JBHSPC010000014.1"/>
</dbReference>
<evidence type="ECO:0000313" key="4">
    <source>
        <dbReference type="EMBL" id="MFC5669487.1"/>
    </source>
</evidence>
<sequence length="316" mass="33915">MTADVWLPIPPDEIEGLVKGPRYHFWDGAEEYPADPADCVFYVVPYMKAGDVGVRPLPLMSSVEVVQTLSSGVDHVQPGLRHLGPGVRLCNARGVHEASTAELALALVLASLRGLPDFVRAQDKGEWLGGFRPALADRSVLIVGYGAIGAAIEDRLVPFEVARVARVARSARTTARGPVHPFTELPALLPEADVVILSTPLTEATHHLVDAGFLARMKDGALLVNVARGAVVDTSALLTEVESGRITAALDVTDPEPLPSDHPLWRAPGVLVSPHAGGPTSAFRPRAERLLVDQLNRFVNREELRNVILVTETASM</sequence>
<dbReference type="PANTHER" id="PTHR43333:SF1">
    <property type="entry name" value="D-ISOMER SPECIFIC 2-HYDROXYACID DEHYDROGENASE NAD-BINDING DOMAIN-CONTAINING PROTEIN"/>
    <property type="match status" value="1"/>
</dbReference>
<dbReference type="Proteomes" id="UP001596183">
    <property type="component" value="Unassembled WGS sequence"/>
</dbReference>
<dbReference type="PROSITE" id="PS00671">
    <property type="entry name" value="D_2_HYDROXYACID_DH_3"/>
    <property type="match status" value="1"/>
</dbReference>
<dbReference type="SUPFAM" id="SSF51735">
    <property type="entry name" value="NAD(P)-binding Rossmann-fold domains"/>
    <property type="match status" value="1"/>
</dbReference>
<dbReference type="InterPro" id="IPR029753">
    <property type="entry name" value="D-isomer_DH_CS"/>
</dbReference>
<organism evidence="4 5">
    <name type="scientific">Streptomyces incanus</name>
    <dbReference type="NCBI Taxonomy" id="887453"/>
    <lineage>
        <taxon>Bacteria</taxon>
        <taxon>Bacillati</taxon>
        <taxon>Actinomycetota</taxon>
        <taxon>Actinomycetes</taxon>
        <taxon>Kitasatosporales</taxon>
        <taxon>Streptomycetaceae</taxon>
        <taxon>Streptomyces</taxon>
    </lineage>
</organism>
<dbReference type="CDD" id="cd12166">
    <property type="entry name" value="2-Hacid_dh_7"/>
    <property type="match status" value="1"/>
</dbReference>